<keyword evidence="1 7" id="KW-0547">Nucleotide-binding</keyword>
<accession>A0A1I6GGQ7</accession>
<sequence>MTEFNIPGLSSAMLRNLKMLGFDTPTPVQEAAIPAVLEGRDVIAMARTGSGKTAAFGIGMVEKLEVKRFSVQGLVLCPTRELADQVARALRDLARAQSNVKILTLCGGVPIGPQIGSLSHGAHLIVGTPGRIQDHLNKETLTLEDLKMLVLDEADRMLDMGFQESMDFILSRCPPRRQTLLFSATWPDQIRRLSSQYQRDPVTITVTRDEEPAPAIREVFYEVAPGEERQALVGLLSQEQPESCLVFCGTRQECDLVASSLVEKGFSALALHGDMEQRDRDLVLTRFANQSCSVLVATDVAARGLDIDDLPLVVNLEPARSPETHTHRIGRTGRAGREGLAVTFFTPPKAYKITKLEQVRGEAVEPLPGSALLAVPPAPFSPPRVTLCIAGGRKEKVRPGDILGALTGEAGLPAGVVGKIAIQDFQSFVAVDSGVAAKALKRLEAGRIKGRKFRVRMA</sequence>
<dbReference type="Gene3D" id="3.30.70.330">
    <property type="match status" value="1"/>
</dbReference>
<dbReference type="GO" id="GO:0003676">
    <property type="term" value="F:nucleic acid binding"/>
    <property type="evidence" value="ECO:0007669"/>
    <property type="project" value="InterPro"/>
</dbReference>
<dbReference type="PANTHER" id="PTHR47959:SF1">
    <property type="entry name" value="ATP-DEPENDENT RNA HELICASE DBPA"/>
    <property type="match status" value="1"/>
</dbReference>
<organism evidence="11 12">
    <name type="scientific">Marinobacter daqiaonensis</name>
    <dbReference type="NCBI Taxonomy" id="650891"/>
    <lineage>
        <taxon>Bacteria</taxon>
        <taxon>Pseudomonadati</taxon>
        <taxon>Pseudomonadota</taxon>
        <taxon>Gammaproteobacteria</taxon>
        <taxon>Pseudomonadales</taxon>
        <taxon>Marinobacteraceae</taxon>
        <taxon>Marinobacter</taxon>
    </lineage>
</organism>
<dbReference type="Pfam" id="PF00270">
    <property type="entry name" value="DEAD"/>
    <property type="match status" value="1"/>
</dbReference>
<protein>
    <submittedName>
        <fullName evidence="11">ATP-dependent RNA helicase DbpA</fullName>
    </submittedName>
</protein>
<dbReference type="PROSITE" id="PS00039">
    <property type="entry name" value="DEAD_ATP_HELICASE"/>
    <property type="match status" value="1"/>
</dbReference>
<keyword evidence="4 7" id="KW-0067">ATP-binding</keyword>
<dbReference type="CDD" id="cd00268">
    <property type="entry name" value="DEADc"/>
    <property type="match status" value="1"/>
</dbReference>
<evidence type="ECO:0000256" key="6">
    <source>
        <dbReference type="PROSITE-ProRule" id="PRU00552"/>
    </source>
</evidence>
<dbReference type="Gene3D" id="3.40.50.300">
    <property type="entry name" value="P-loop containing nucleotide triphosphate hydrolases"/>
    <property type="match status" value="2"/>
</dbReference>
<feature type="domain" description="DEAD-box RNA helicase Q" evidence="10">
    <location>
        <begin position="2"/>
        <end position="30"/>
    </location>
</feature>
<feature type="short sequence motif" description="Q motif" evidence="6">
    <location>
        <begin position="2"/>
        <end position="30"/>
    </location>
</feature>
<dbReference type="InterPro" id="IPR000629">
    <property type="entry name" value="RNA-helicase_DEAD-box_CS"/>
</dbReference>
<dbReference type="InterPro" id="IPR011545">
    <property type="entry name" value="DEAD/DEAH_box_helicase_dom"/>
</dbReference>
<reference evidence="12" key="1">
    <citation type="submission" date="2016-10" db="EMBL/GenBank/DDBJ databases">
        <authorList>
            <person name="Varghese N."/>
            <person name="Submissions S."/>
        </authorList>
    </citation>
    <scope>NUCLEOTIDE SEQUENCE [LARGE SCALE GENOMIC DNA]</scope>
    <source>
        <strain evidence="12">CGMCC 1.9167</strain>
    </source>
</reference>
<dbReference type="InterPro" id="IPR005580">
    <property type="entry name" value="DbpA/CsdA_RNA-bd_dom"/>
</dbReference>
<keyword evidence="2 7" id="KW-0378">Hydrolase</keyword>
<dbReference type="RefSeq" id="WP_092008346.1">
    <property type="nucleotide sequence ID" value="NZ_FOYW01000001.1"/>
</dbReference>
<dbReference type="InterPro" id="IPR012677">
    <property type="entry name" value="Nucleotide-bd_a/b_plait_sf"/>
</dbReference>
<dbReference type="CDD" id="cd12501">
    <property type="entry name" value="RRM_EcDbpA_like"/>
    <property type="match status" value="1"/>
</dbReference>
<evidence type="ECO:0000259" key="8">
    <source>
        <dbReference type="PROSITE" id="PS51192"/>
    </source>
</evidence>
<feature type="domain" description="Helicase C-terminal" evidence="9">
    <location>
        <begin position="227"/>
        <end position="375"/>
    </location>
</feature>
<evidence type="ECO:0000256" key="1">
    <source>
        <dbReference type="ARBA" id="ARBA00022741"/>
    </source>
</evidence>
<dbReference type="InterPro" id="IPR014001">
    <property type="entry name" value="Helicase_ATP-bd"/>
</dbReference>
<dbReference type="SMART" id="SM00490">
    <property type="entry name" value="HELICc"/>
    <property type="match status" value="1"/>
</dbReference>
<dbReference type="GO" id="GO:0005829">
    <property type="term" value="C:cytosol"/>
    <property type="evidence" value="ECO:0007669"/>
    <property type="project" value="TreeGrafter"/>
</dbReference>
<keyword evidence="3 7" id="KW-0347">Helicase</keyword>
<evidence type="ECO:0000313" key="12">
    <source>
        <dbReference type="Proteomes" id="UP000198644"/>
    </source>
</evidence>
<dbReference type="Proteomes" id="UP000198644">
    <property type="component" value="Unassembled WGS sequence"/>
</dbReference>
<dbReference type="NCBIfam" id="NF008744">
    <property type="entry name" value="PRK11776.1"/>
    <property type="match status" value="1"/>
</dbReference>
<dbReference type="GO" id="GO:0003724">
    <property type="term" value="F:RNA helicase activity"/>
    <property type="evidence" value="ECO:0007669"/>
    <property type="project" value="InterPro"/>
</dbReference>
<dbReference type="Pfam" id="PF03880">
    <property type="entry name" value="DbpA"/>
    <property type="match status" value="1"/>
</dbReference>
<dbReference type="PROSITE" id="PS51194">
    <property type="entry name" value="HELICASE_CTER"/>
    <property type="match status" value="1"/>
</dbReference>
<evidence type="ECO:0000259" key="10">
    <source>
        <dbReference type="PROSITE" id="PS51195"/>
    </source>
</evidence>
<evidence type="ECO:0000256" key="5">
    <source>
        <dbReference type="ARBA" id="ARBA00038437"/>
    </source>
</evidence>
<name>A0A1I6GGQ7_9GAMM</name>
<dbReference type="GO" id="GO:0016787">
    <property type="term" value="F:hydrolase activity"/>
    <property type="evidence" value="ECO:0007669"/>
    <property type="project" value="UniProtKB-KW"/>
</dbReference>
<dbReference type="InterPro" id="IPR027417">
    <property type="entry name" value="P-loop_NTPase"/>
</dbReference>
<dbReference type="InterPro" id="IPR014014">
    <property type="entry name" value="RNA_helicase_DEAD_Q_motif"/>
</dbReference>
<evidence type="ECO:0000256" key="7">
    <source>
        <dbReference type="RuleBase" id="RU000492"/>
    </source>
</evidence>
<proteinExistence type="inferred from homology"/>
<dbReference type="CDD" id="cd18787">
    <property type="entry name" value="SF2_C_DEAD"/>
    <property type="match status" value="1"/>
</dbReference>
<dbReference type="AlphaFoldDB" id="A0A1I6GGQ7"/>
<dbReference type="SUPFAM" id="SSF52540">
    <property type="entry name" value="P-loop containing nucleoside triphosphate hydrolases"/>
    <property type="match status" value="1"/>
</dbReference>
<dbReference type="InterPro" id="IPR044742">
    <property type="entry name" value="DEAD/DEAH_RhlB"/>
</dbReference>
<evidence type="ECO:0000259" key="9">
    <source>
        <dbReference type="PROSITE" id="PS51194"/>
    </source>
</evidence>
<dbReference type="EMBL" id="FOYW01000001">
    <property type="protein sequence ID" value="SFR41359.1"/>
    <property type="molecule type" value="Genomic_DNA"/>
</dbReference>
<dbReference type="SMART" id="SM00487">
    <property type="entry name" value="DEXDc"/>
    <property type="match status" value="1"/>
</dbReference>
<comment type="similarity">
    <text evidence="5 7">Belongs to the DEAD box helicase family.</text>
</comment>
<dbReference type="PANTHER" id="PTHR47959">
    <property type="entry name" value="ATP-DEPENDENT RNA HELICASE RHLE-RELATED"/>
    <property type="match status" value="1"/>
</dbReference>
<dbReference type="Pfam" id="PF00271">
    <property type="entry name" value="Helicase_C"/>
    <property type="match status" value="1"/>
</dbReference>
<evidence type="ECO:0000256" key="3">
    <source>
        <dbReference type="ARBA" id="ARBA00022806"/>
    </source>
</evidence>
<keyword evidence="12" id="KW-1185">Reference proteome</keyword>
<dbReference type="OrthoDB" id="9805696at2"/>
<feature type="domain" description="Helicase ATP-binding" evidence="8">
    <location>
        <begin position="33"/>
        <end position="204"/>
    </location>
</feature>
<dbReference type="GO" id="GO:0005524">
    <property type="term" value="F:ATP binding"/>
    <property type="evidence" value="ECO:0007669"/>
    <property type="project" value="UniProtKB-KW"/>
</dbReference>
<dbReference type="InterPro" id="IPR001650">
    <property type="entry name" value="Helicase_C-like"/>
</dbReference>
<dbReference type="PROSITE" id="PS51195">
    <property type="entry name" value="Q_MOTIF"/>
    <property type="match status" value="1"/>
</dbReference>
<dbReference type="InterPro" id="IPR050079">
    <property type="entry name" value="DEAD_box_RNA_helicase"/>
</dbReference>
<dbReference type="PROSITE" id="PS51192">
    <property type="entry name" value="HELICASE_ATP_BIND_1"/>
    <property type="match status" value="1"/>
</dbReference>
<dbReference type="STRING" id="650891.SAMN05216203_0077"/>
<evidence type="ECO:0000256" key="2">
    <source>
        <dbReference type="ARBA" id="ARBA00022801"/>
    </source>
</evidence>
<gene>
    <name evidence="11" type="ORF">SAMN05216203_0077</name>
</gene>
<evidence type="ECO:0000256" key="4">
    <source>
        <dbReference type="ARBA" id="ARBA00022840"/>
    </source>
</evidence>
<evidence type="ECO:0000313" key="11">
    <source>
        <dbReference type="EMBL" id="SFR41359.1"/>
    </source>
</evidence>